<accession>A0A265NGM2</accession>
<dbReference type="OrthoDB" id="2943863at2"/>
<dbReference type="AlphaFoldDB" id="A0A265NGM2"/>
<protein>
    <recommendedName>
        <fullName evidence="3">Phosphatidylinositol kinase</fullName>
    </recommendedName>
</protein>
<evidence type="ECO:0000313" key="2">
    <source>
        <dbReference type="Proteomes" id="UP000216498"/>
    </source>
</evidence>
<sequence length="108" mass="12532">MKMNNDYQHIYDLCKKHMHAYVLAEMVDGSKLDGIITGLDDEYVYFAVPIDQNDFSPDYPSPDHHRQFGYPGYGYGYPGYGYGYPPRRFRRLILPLAALTALSVLPWY</sequence>
<dbReference type="RefSeq" id="WP_094884379.1">
    <property type="nucleotide sequence ID" value="NZ_NPMS01000001.1"/>
</dbReference>
<proteinExistence type="predicted"/>
<dbReference type="Proteomes" id="UP000216498">
    <property type="component" value="Unassembled WGS sequence"/>
</dbReference>
<evidence type="ECO:0008006" key="3">
    <source>
        <dbReference type="Google" id="ProtNLM"/>
    </source>
</evidence>
<comment type="caution">
    <text evidence="1">The sequence shown here is derived from an EMBL/GenBank/DDBJ whole genome shotgun (WGS) entry which is preliminary data.</text>
</comment>
<gene>
    <name evidence="1" type="ORF">CIL03_05740</name>
</gene>
<name>A0A265NGM2_9BACI</name>
<evidence type="ECO:0000313" key="1">
    <source>
        <dbReference type="EMBL" id="OZU90639.1"/>
    </source>
</evidence>
<keyword evidence="2" id="KW-1185">Reference proteome</keyword>
<organism evidence="1 2">
    <name type="scientific">Virgibacillus indicus</name>
    <dbReference type="NCBI Taxonomy" id="2024554"/>
    <lineage>
        <taxon>Bacteria</taxon>
        <taxon>Bacillati</taxon>
        <taxon>Bacillota</taxon>
        <taxon>Bacilli</taxon>
        <taxon>Bacillales</taxon>
        <taxon>Bacillaceae</taxon>
        <taxon>Virgibacillus</taxon>
    </lineage>
</organism>
<dbReference type="EMBL" id="NPMS01000001">
    <property type="protein sequence ID" value="OZU90639.1"/>
    <property type="molecule type" value="Genomic_DNA"/>
</dbReference>
<reference evidence="1 2" key="1">
    <citation type="submission" date="2017-08" db="EMBL/GenBank/DDBJ databases">
        <title>Virgibacillus indicus sp. nov. and Virgibacillus profoundi sp. nov, two moderately halophilic bacteria isolated from marine sediment by using the Microfluidic Streak Plate.</title>
        <authorList>
            <person name="Xu B."/>
            <person name="Hu B."/>
            <person name="Wang J."/>
            <person name="Zhu Y."/>
            <person name="Huang L."/>
            <person name="Du W."/>
            <person name="Huang Y."/>
        </authorList>
    </citation>
    <scope>NUCLEOTIDE SEQUENCE [LARGE SCALE GENOMIC DNA]</scope>
    <source>
        <strain evidence="1 2">IO3-P2-C2</strain>
    </source>
</reference>